<name>A0A6N2CFV5_SOLCI</name>
<accession>A0A6N2CFV5</accession>
<reference evidence="7" key="1">
    <citation type="submission" date="2019-05" db="EMBL/GenBank/DDBJ databases">
        <title>The de novo reference genome and transcriptome assemblies of the wild tomato species Solanum chilense.</title>
        <authorList>
            <person name="Stam R."/>
            <person name="Nosenko T."/>
            <person name="Hoerger A.C."/>
            <person name="Stephan W."/>
            <person name="Seidel M.A."/>
            <person name="Kuhn J.M.M."/>
            <person name="Haberer G."/>
            <person name="Tellier A."/>
        </authorList>
    </citation>
    <scope>NUCLEOTIDE SEQUENCE</scope>
    <source>
        <tissue evidence="7">Mature leaves</tissue>
    </source>
</reference>
<evidence type="ECO:0000256" key="2">
    <source>
        <dbReference type="ARBA" id="ARBA00005581"/>
    </source>
</evidence>
<dbReference type="InterPro" id="IPR010264">
    <property type="entry name" value="Self-incomp_S1"/>
</dbReference>
<evidence type="ECO:0000256" key="5">
    <source>
        <dbReference type="ARBA" id="ARBA00022729"/>
    </source>
</evidence>
<comment type="subcellular location">
    <subcellularLocation>
        <location evidence="1 6">Secreted</location>
    </subcellularLocation>
</comment>
<evidence type="ECO:0000256" key="3">
    <source>
        <dbReference type="ARBA" id="ARBA00022471"/>
    </source>
</evidence>
<evidence type="ECO:0000256" key="6">
    <source>
        <dbReference type="RuleBase" id="RU367044"/>
    </source>
</evidence>
<feature type="signal peptide" evidence="6">
    <location>
        <begin position="1"/>
        <end position="24"/>
    </location>
</feature>
<keyword evidence="3 6" id="KW-0713">Self-incompatibility</keyword>
<evidence type="ECO:0000256" key="4">
    <source>
        <dbReference type="ARBA" id="ARBA00022525"/>
    </source>
</evidence>
<comment type="caution">
    <text evidence="7">The sequence shown here is derived from an EMBL/GenBank/DDBJ whole genome shotgun (WGS) entry which is preliminary data.</text>
</comment>
<dbReference type="PANTHER" id="PTHR31232">
    <property type="match status" value="1"/>
</dbReference>
<dbReference type="AlphaFoldDB" id="A0A6N2CFV5"/>
<feature type="chain" id="PRO_5027147441" description="S-protein homolog" evidence="6">
    <location>
        <begin position="25"/>
        <end position="147"/>
    </location>
</feature>
<evidence type="ECO:0000256" key="1">
    <source>
        <dbReference type="ARBA" id="ARBA00004613"/>
    </source>
</evidence>
<protein>
    <recommendedName>
        <fullName evidence="6">S-protein homolog</fullName>
    </recommendedName>
</protein>
<organism evidence="7">
    <name type="scientific">Solanum chilense</name>
    <name type="common">Tomato</name>
    <name type="synonym">Lycopersicon chilense</name>
    <dbReference type="NCBI Taxonomy" id="4083"/>
    <lineage>
        <taxon>Eukaryota</taxon>
        <taxon>Viridiplantae</taxon>
        <taxon>Streptophyta</taxon>
        <taxon>Embryophyta</taxon>
        <taxon>Tracheophyta</taxon>
        <taxon>Spermatophyta</taxon>
        <taxon>Magnoliopsida</taxon>
        <taxon>eudicotyledons</taxon>
        <taxon>Gunneridae</taxon>
        <taxon>Pentapetalae</taxon>
        <taxon>asterids</taxon>
        <taxon>lamiids</taxon>
        <taxon>Solanales</taxon>
        <taxon>Solanaceae</taxon>
        <taxon>Solanoideae</taxon>
        <taxon>Solaneae</taxon>
        <taxon>Solanum</taxon>
        <taxon>Solanum subgen. Lycopersicon</taxon>
    </lineage>
</organism>
<dbReference type="Pfam" id="PF05938">
    <property type="entry name" value="Self-incomp_S1"/>
    <property type="match status" value="1"/>
</dbReference>
<gene>
    <name evidence="7" type="ORF">EJD97_019703</name>
</gene>
<dbReference type="EMBL" id="RXGB01000056">
    <property type="protein sequence ID" value="TMX05466.1"/>
    <property type="molecule type" value="Genomic_DNA"/>
</dbReference>
<keyword evidence="5 6" id="KW-0732">Signal</keyword>
<evidence type="ECO:0000313" key="7">
    <source>
        <dbReference type="EMBL" id="TMX05466.1"/>
    </source>
</evidence>
<sequence length="147" mass="17402">MNFYMITSLIVSLLFILSLSGVVATNSTKSFLAHYEVWIVSDLPNGTHPLFFRCWSRHSDLGSHFLNPDDPEGFHWRFRQNFWQTTKYQCEFVWVSKTLTFNVFNRDLSTKCQGHGNICYWLVRENGFYFANYVNPFPGDLKLMYSW</sequence>
<dbReference type="GO" id="GO:0060320">
    <property type="term" value="P:rejection of self pollen"/>
    <property type="evidence" value="ECO:0007669"/>
    <property type="project" value="UniProtKB-KW"/>
</dbReference>
<keyword evidence="4 6" id="KW-0964">Secreted</keyword>
<comment type="similarity">
    <text evidence="2 6">Belongs to the plant self-incompatibility (S1) protein family.</text>
</comment>
<proteinExistence type="inferred from homology"/>
<dbReference type="GO" id="GO:0005576">
    <property type="term" value="C:extracellular region"/>
    <property type="evidence" value="ECO:0007669"/>
    <property type="project" value="UniProtKB-SubCell"/>
</dbReference>
<dbReference type="PANTHER" id="PTHR31232:SF155">
    <property type="entry name" value="PLANT SELF-INCOMPATIBILITY PROTEIN S1 FAMILY"/>
    <property type="match status" value="1"/>
</dbReference>